<comment type="subunit">
    <text evidence="3">Homodimer.</text>
</comment>
<dbReference type="PANTHER" id="PTHR33449:SF1">
    <property type="entry name" value="NUCLEOID-ASSOCIATED PROTEIN YBAB"/>
    <property type="match status" value="1"/>
</dbReference>
<dbReference type="InterPro" id="IPR036894">
    <property type="entry name" value="YbaB-like_sf"/>
</dbReference>
<comment type="caution">
    <text evidence="4">The sequence shown here is derived from an EMBL/GenBank/DDBJ whole genome shotgun (WGS) entry which is preliminary data.</text>
</comment>
<reference evidence="4" key="2">
    <citation type="submission" date="2021-04" db="EMBL/GenBank/DDBJ databases">
        <authorList>
            <person name="Gilroy R."/>
        </authorList>
    </citation>
    <scope>NUCLEOTIDE SEQUENCE</scope>
    <source>
        <strain evidence="4">CHK169-2315</strain>
    </source>
</reference>
<evidence type="ECO:0000256" key="2">
    <source>
        <dbReference type="ARBA" id="ARBA00023125"/>
    </source>
</evidence>
<dbReference type="Pfam" id="PF02575">
    <property type="entry name" value="YbaB_DNA_bd"/>
    <property type="match status" value="1"/>
</dbReference>
<reference evidence="4" key="1">
    <citation type="journal article" date="2021" name="PeerJ">
        <title>Extensive microbial diversity within the chicken gut microbiome revealed by metagenomics and culture.</title>
        <authorList>
            <person name="Gilroy R."/>
            <person name="Ravi A."/>
            <person name="Getino M."/>
            <person name="Pursley I."/>
            <person name="Horton D.L."/>
            <person name="Alikhan N.F."/>
            <person name="Baker D."/>
            <person name="Gharbi K."/>
            <person name="Hall N."/>
            <person name="Watson M."/>
            <person name="Adriaenssens E.M."/>
            <person name="Foster-Nyarko E."/>
            <person name="Jarju S."/>
            <person name="Secka A."/>
            <person name="Antonio M."/>
            <person name="Oren A."/>
            <person name="Chaudhuri R.R."/>
            <person name="La Ragione R."/>
            <person name="Hildebrand F."/>
            <person name="Pallen M.J."/>
        </authorList>
    </citation>
    <scope>NUCLEOTIDE SEQUENCE</scope>
    <source>
        <strain evidence="4">CHK169-2315</strain>
    </source>
</reference>
<dbReference type="SUPFAM" id="SSF82607">
    <property type="entry name" value="YbaB-like"/>
    <property type="match status" value="1"/>
</dbReference>
<comment type="subcellular location">
    <subcellularLocation>
        <location evidence="3">Cytoplasm</location>
        <location evidence="3">Nucleoid</location>
    </subcellularLocation>
</comment>
<dbReference type="AlphaFoldDB" id="A0A9D1PL55"/>
<keyword evidence="2 3" id="KW-0238">DNA-binding</keyword>
<name>A0A9D1PL55_9BACI</name>
<keyword evidence="1 3" id="KW-0963">Cytoplasm</keyword>
<organism evidence="4 5">
    <name type="scientific">Candidatus Pseudogracilibacillus intestinigallinarum</name>
    <dbReference type="NCBI Taxonomy" id="2838742"/>
    <lineage>
        <taxon>Bacteria</taxon>
        <taxon>Bacillati</taxon>
        <taxon>Bacillota</taxon>
        <taxon>Bacilli</taxon>
        <taxon>Bacillales</taxon>
        <taxon>Bacillaceae</taxon>
        <taxon>Pseudogracilibacillus</taxon>
    </lineage>
</organism>
<dbReference type="PANTHER" id="PTHR33449">
    <property type="entry name" value="NUCLEOID-ASSOCIATED PROTEIN YBAB"/>
    <property type="match status" value="1"/>
</dbReference>
<dbReference type="EMBL" id="DXHX01000073">
    <property type="protein sequence ID" value="HIV74416.1"/>
    <property type="molecule type" value="Genomic_DNA"/>
</dbReference>
<comment type="function">
    <text evidence="3">Binds to DNA and alters its conformation. May be involved in regulation of gene expression, nucleoid organization and DNA protection.</text>
</comment>
<accession>A0A9D1PL55</accession>
<evidence type="ECO:0000256" key="3">
    <source>
        <dbReference type="HAMAP-Rule" id="MF_00274"/>
    </source>
</evidence>
<dbReference type="PIRSF" id="PIRSF004555">
    <property type="entry name" value="UCP004555"/>
    <property type="match status" value="1"/>
</dbReference>
<protein>
    <recommendedName>
        <fullName evidence="3">Nucleoid-associated protein H9895_04960</fullName>
    </recommendedName>
</protein>
<evidence type="ECO:0000313" key="5">
    <source>
        <dbReference type="Proteomes" id="UP000823937"/>
    </source>
</evidence>
<dbReference type="GO" id="GO:0003677">
    <property type="term" value="F:DNA binding"/>
    <property type="evidence" value="ECO:0007669"/>
    <property type="project" value="UniProtKB-UniRule"/>
</dbReference>
<sequence>MKGNMGNMMKQMQKMQKQMLKAQEELLAKEFTASVGGGMVTVTADGSRNVTGISINEEAVDPDDVEMLEDLVLAAINDVMKQIETETEQTMGKFTKGLNMPGMF</sequence>
<dbReference type="Gene3D" id="3.30.1310.10">
    <property type="entry name" value="Nucleoid-associated protein YbaB-like domain"/>
    <property type="match status" value="1"/>
</dbReference>
<dbReference type="GO" id="GO:0043590">
    <property type="term" value="C:bacterial nucleoid"/>
    <property type="evidence" value="ECO:0007669"/>
    <property type="project" value="UniProtKB-UniRule"/>
</dbReference>
<dbReference type="GO" id="GO:0005829">
    <property type="term" value="C:cytosol"/>
    <property type="evidence" value="ECO:0007669"/>
    <property type="project" value="TreeGrafter"/>
</dbReference>
<dbReference type="HAMAP" id="MF_00274">
    <property type="entry name" value="DNA_YbaB_EbfC"/>
    <property type="match status" value="1"/>
</dbReference>
<dbReference type="Proteomes" id="UP000823937">
    <property type="component" value="Unassembled WGS sequence"/>
</dbReference>
<comment type="similarity">
    <text evidence="3">Belongs to the YbaB/EbfC family.</text>
</comment>
<dbReference type="InterPro" id="IPR004401">
    <property type="entry name" value="YbaB/EbfC"/>
</dbReference>
<evidence type="ECO:0000313" key="4">
    <source>
        <dbReference type="EMBL" id="HIV74416.1"/>
    </source>
</evidence>
<proteinExistence type="inferred from homology"/>
<gene>
    <name evidence="4" type="ORF">H9895_04960</name>
</gene>
<dbReference type="NCBIfam" id="TIGR00103">
    <property type="entry name" value="DNA_YbaB_EbfC"/>
    <property type="match status" value="1"/>
</dbReference>
<dbReference type="FunFam" id="3.30.1310.10:FF:000002">
    <property type="entry name" value="Nucleoid-associated protein IKC_06587"/>
    <property type="match status" value="1"/>
</dbReference>
<evidence type="ECO:0000256" key="1">
    <source>
        <dbReference type="ARBA" id="ARBA00022490"/>
    </source>
</evidence>